<dbReference type="PROSITE" id="PS00445">
    <property type="entry name" value="FGGY_KINASES_2"/>
    <property type="match status" value="1"/>
</dbReference>
<dbReference type="SUPFAM" id="SSF53067">
    <property type="entry name" value="Actin-like ATPase domain"/>
    <property type="match status" value="2"/>
</dbReference>
<dbReference type="InterPro" id="IPR043129">
    <property type="entry name" value="ATPase_NBD"/>
</dbReference>
<evidence type="ECO:0000256" key="7">
    <source>
        <dbReference type="ARBA" id="ARBA00023277"/>
    </source>
</evidence>
<dbReference type="NCBIfam" id="TIGR01312">
    <property type="entry name" value="XylB"/>
    <property type="match status" value="1"/>
</dbReference>
<keyword evidence="3 8" id="KW-0808">Transferase</keyword>
<comment type="similarity">
    <text evidence="1 8">Belongs to the FGGY kinase family.</text>
</comment>
<evidence type="ECO:0000256" key="3">
    <source>
        <dbReference type="ARBA" id="ARBA00022679"/>
    </source>
</evidence>
<keyword evidence="6 9" id="KW-0067">ATP-binding</keyword>
<accession>A0A3P3XNW9</accession>
<evidence type="ECO:0000256" key="9">
    <source>
        <dbReference type="RuleBase" id="RU364073"/>
    </source>
</evidence>
<keyword evidence="7 9" id="KW-0119">Carbohydrate metabolism</keyword>
<evidence type="ECO:0000313" key="12">
    <source>
        <dbReference type="EMBL" id="SLM17970.1"/>
    </source>
</evidence>
<evidence type="ECO:0000256" key="1">
    <source>
        <dbReference type="ARBA" id="ARBA00009156"/>
    </source>
</evidence>
<dbReference type="AlphaFoldDB" id="A0A3P3XNW9"/>
<evidence type="ECO:0000256" key="8">
    <source>
        <dbReference type="RuleBase" id="RU003733"/>
    </source>
</evidence>
<keyword evidence="4 9" id="KW-0547">Nucleotide-binding</keyword>
<gene>
    <name evidence="9 12" type="primary">xylB</name>
    <name evidence="12" type="ORF">SPIRO4BDMA_40542</name>
</gene>
<dbReference type="PANTHER" id="PTHR43095">
    <property type="entry name" value="SUGAR KINASE"/>
    <property type="match status" value="1"/>
</dbReference>
<evidence type="ECO:0000256" key="4">
    <source>
        <dbReference type="ARBA" id="ARBA00022741"/>
    </source>
</evidence>
<dbReference type="InterPro" id="IPR018484">
    <property type="entry name" value="FGGY_N"/>
</dbReference>
<evidence type="ECO:0000256" key="5">
    <source>
        <dbReference type="ARBA" id="ARBA00022777"/>
    </source>
</evidence>
<dbReference type="GO" id="GO:0005524">
    <property type="term" value="F:ATP binding"/>
    <property type="evidence" value="ECO:0007669"/>
    <property type="project" value="UniProtKB-KW"/>
</dbReference>
<feature type="domain" description="Carbohydrate kinase FGGY N-terminal" evidence="10">
    <location>
        <begin position="3"/>
        <end position="247"/>
    </location>
</feature>
<dbReference type="GO" id="GO:0005997">
    <property type="term" value="P:xylulose metabolic process"/>
    <property type="evidence" value="ECO:0007669"/>
    <property type="project" value="InterPro"/>
</dbReference>
<sequence>MQYIIAHDLGTSGNKATLYDEAGKLVAASTIEYPTTIGPAGYVEQDANEWWNAVVLSTKKLLQISEIKNADIACISFSGQMMGCLPVDAEGNPLRPAIIWADMRSEKQAAQLRLAFDEKEFYKIVWHRPISSYTLTKLMWIRDNEPEVYNKTEKTLQAKDFIVYKLTGAFATDYSDASGTNAFDLIHKKWSDTILDSVRIRKDIFPEPYSSTTIIGHVTKEAAGLTGLAEGTPVVLGGGDGSCAIVGAGIFGGQKAYSILGSSSWVAFESDTPLYDEEMRYITWAHLDERKYQPCGTMQAAGLSISWLREVLAGYETYAEKHLGENALDLIESSAHVSPPGSHNLIYLPYLLGERSPRWDPYAKGAFIGLTSKHTKEDIFRSVYEGIAYNLKTIINAFEENIYLKEITLIGGGAKSSLWRQILADVWEKPVLVPRYLEEATSMGAAIAGGIGIGIFKDFSVAEKLNPTVNKIMPDKSNIPTYKKLYPLFEQSYASLKDIFRKLED</sequence>
<name>A0A3P3XNW9_9SPIR</name>
<dbReference type="GO" id="GO:0004856">
    <property type="term" value="F:D-xylulokinase activity"/>
    <property type="evidence" value="ECO:0007669"/>
    <property type="project" value="UniProtKB-EC"/>
</dbReference>
<dbReference type="InterPro" id="IPR018483">
    <property type="entry name" value="Carb_kinase_FGGY_CS"/>
</dbReference>
<organism evidence="12">
    <name type="scientific">uncultured spirochete</name>
    <dbReference type="NCBI Taxonomy" id="156406"/>
    <lineage>
        <taxon>Bacteria</taxon>
        <taxon>Pseudomonadati</taxon>
        <taxon>Spirochaetota</taxon>
        <taxon>Spirochaetia</taxon>
        <taxon>Spirochaetales</taxon>
        <taxon>environmental samples</taxon>
    </lineage>
</organism>
<dbReference type="InterPro" id="IPR050406">
    <property type="entry name" value="FGGY_Carb_Kinase"/>
</dbReference>
<feature type="domain" description="Carbohydrate kinase FGGY C-terminal" evidence="11">
    <location>
        <begin position="256"/>
        <end position="451"/>
    </location>
</feature>
<dbReference type="GO" id="GO:0042732">
    <property type="term" value="P:D-xylose metabolic process"/>
    <property type="evidence" value="ECO:0007669"/>
    <property type="project" value="UniProtKB-KW"/>
</dbReference>
<dbReference type="InterPro" id="IPR000577">
    <property type="entry name" value="Carb_kinase_FGGY"/>
</dbReference>
<keyword evidence="5 8" id="KW-0418">Kinase</keyword>
<keyword evidence="2 9" id="KW-0859">Xylose metabolism</keyword>
<comment type="catalytic activity">
    <reaction evidence="9">
        <text>D-xylulose + ATP = D-xylulose 5-phosphate + ADP + H(+)</text>
        <dbReference type="Rhea" id="RHEA:10964"/>
        <dbReference type="ChEBI" id="CHEBI:15378"/>
        <dbReference type="ChEBI" id="CHEBI:17140"/>
        <dbReference type="ChEBI" id="CHEBI:30616"/>
        <dbReference type="ChEBI" id="CHEBI:57737"/>
        <dbReference type="ChEBI" id="CHEBI:456216"/>
        <dbReference type="EC" id="2.7.1.17"/>
    </reaction>
</comment>
<evidence type="ECO:0000259" key="11">
    <source>
        <dbReference type="Pfam" id="PF02782"/>
    </source>
</evidence>
<dbReference type="InterPro" id="IPR006000">
    <property type="entry name" value="Xylulokinase"/>
</dbReference>
<dbReference type="Pfam" id="PF00370">
    <property type="entry name" value="FGGY_N"/>
    <property type="match status" value="1"/>
</dbReference>
<dbReference type="EC" id="2.7.1.17" evidence="9"/>
<dbReference type="PANTHER" id="PTHR43095:SF5">
    <property type="entry name" value="XYLULOSE KINASE"/>
    <property type="match status" value="1"/>
</dbReference>
<proteinExistence type="inferred from homology"/>
<dbReference type="PIRSF" id="PIRSF000538">
    <property type="entry name" value="GlpK"/>
    <property type="match status" value="1"/>
</dbReference>
<dbReference type="EMBL" id="FWDO01000004">
    <property type="protein sequence ID" value="SLM17970.1"/>
    <property type="molecule type" value="Genomic_DNA"/>
</dbReference>
<dbReference type="Pfam" id="PF02782">
    <property type="entry name" value="FGGY_C"/>
    <property type="match status" value="1"/>
</dbReference>
<dbReference type="Gene3D" id="3.30.420.40">
    <property type="match status" value="2"/>
</dbReference>
<evidence type="ECO:0000259" key="10">
    <source>
        <dbReference type="Pfam" id="PF00370"/>
    </source>
</evidence>
<evidence type="ECO:0000256" key="2">
    <source>
        <dbReference type="ARBA" id="ARBA00022629"/>
    </source>
</evidence>
<dbReference type="CDD" id="cd07805">
    <property type="entry name" value="ASKHA_NBD_FGGY_CvXK-like"/>
    <property type="match status" value="1"/>
</dbReference>
<evidence type="ECO:0000256" key="6">
    <source>
        <dbReference type="ARBA" id="ARBA00022840"/>
    </source>
</evidence>
<reference evidence="12" key="1">
    <citation type="submission" date="2017-02" db="EMBL/GenBank/DDBJ databases">
        <authorList>
            <person name="Regsiter A."/>
            <person name="William W."/>
        </authorList>
    </citation>
    <scope>NUCLEOTIDE SEQUENCE</scope>
    <source>
        <strain evidence="12">BdmA 4</strain>
    </source>
</reference>
<dbReference type="InterPro" id="IPR018485">
    <property type="entry name" value="FGGY_C"/>
</dbReference>
<protein>
    <recommendedName>
        <fullName evidence="9">Xylulose kinase</fullName>
        <shortName evidence="9">Xylulokinase</shortName>
        <ecNumber evidence="9">2.7.1.17</ecNumber>
    </recommendedName>
</protein>